<dbReference type="Proteomes" id="UP000003856">
    <property type="component" value="Unassembled WGS sequence"/>
</dbReference>
<dbReference type="SUPFAM" id="SSF53597">
    <property type="entry name" value="Dihydrofolate reductase-like"/>
    <property type="match status" value="1"/>
</dbReference>
<feature type="domain" description="Bacterial bifunctional deaminase-reductase C-terminal" evidence="4">
    <location>
        <begin position="4"/>
        <end position="224"/>
    </location>
</feature>
<dbReference type="GO" id="GO:0009231">
    <property type="term" value="P:riboflavin biosynthetic process"/>
    <property type="evidence" value="ECO:0007669"/>
    <property type="project" value="InterPro"/>
</dbReference>
<dbReference type="RefSeq" id="WP_005793303.1">
    <property type="nucleotide sequence ID" value="NZ_ACQT01000009.1"/>
</dbReference>
<dbReference type="InterPro" id="IPR024072">
    <property type="entry name" value="DHFR-like_dom_sf"/>
</dbReference>
<dbReference type="PANTHER" id="PTHR38011">
    <property type="entry name" value="DIHYDROFOLATE REDUCTASE FAMILY PROTEIN (AFU_ORTHOLOGUE AFUA_8G06820)"/>
    <property type="match status" value="1"/>
</dbReference>
<comment type="pathway">
    <text evidence="1">Cofactor biosynthesis; riboflavin biosynthesis.</text>
</comment>
<protein>
    <recommendedName>
        <fullName evidence="4">Bacterial bifunctional deaminase-reductase C-terminal domain-containing protein</fullName>
    </recommendedName>
</protein>
<gene>
    <name evidence="5" type="ORF">AcdelDRAFT_0623</name>
</gene>
<organism evidence="5 6">
    <name type="scientific">Acidovorax delafieldii 2AN</name>
    <dbReference type="NCBI Taxonomy" id="573060"/>
    <lineage>
        <taxon>Bacteria</taxon>
        <taxon>Pseudomonadati</taxon>
        <taxon>Pseudomonadota</taxon>
        <taxon>Betaproteobacteria</taxon>
        <taxon>Burkholderiales</taxon>
        <taxon>Comamonadaceae</taxon>
        <taxon>Acidovorax</taxon>
    </lineage>
</organism>
<keyword evidence="6" id="KW-1185">Reference proteome</keyword>
<dbReference type="PATRIC" id="fig|573060.9.peg.4562"/>
<sequence length="242" mass="27204">MNRPYIVCHMMTSLDGKITGPYMRTKAIKLPAQEYERTNSLYRPQAWLCGRVTTDENFTFYKKPMLDENAPAVPEGDYVAVSDAQMHYVSVDASGKIGWESNTLHYEDRPAAHVIEVLTDKASNAYRDFLRKMKISYIIAGKDQLDCQLAAEKLKALFKIETLMLSGGGFINWSFLQAGLVDELSLILAPLADGENKTSTLFEKSDFLPERAPVEFALKSVEKGQGDSIWLRYTVKNAPCQS</sequence>
<accession>C5T143</accession>
<evidence type="ECO:0000256" key="2">
    <source>
        <dbReference type="ARBA" id="ARBA00022857"/>
    </source>
</evidence>
<dbReference type="Pfam" id="PF01872">
    <property type="entry name" value="RibD_C"/>
    <property type="match status" value="1"/>
</dbReference>
<dbReference type="OrthoDB" id="9800865at2"/>
<dbReference type="EMBL" id="ACQT01000009">
    <property type="protein sequence ID" value="EER61787.1"/>
    <property type="molecule type" value="Genomic_DNA"/>
</dbReference>
<dbReference type="InterPro" id="IPR050765">
    <property type="entry name" value="Riboflavin_Biosynth_HTPR"/>
</dbReference>
<dbReference type="AlphaFoldDB" id="C5T143"/>
<reference evidence="5 6" key="1">
    <citation type="submission" date="2009-05" db="EMBL/GenBank/DDBJ databases">
        <title>The draft genome of Acidovorax delafieldii 2AN.</title>
        <authorList>
            <consortium name="US DOE Joint Genome Institute (JGI-PGF)"/>
            <person name="Lucas S."/>
            <person name="Copeland A."/>
            <person name="Lapidus A."/>
            <person name="Glavina del Rio T."/>
            <person name="Tice H."/>
            <person name="Bruce D."/>
            <person name="Goodwin L."/>
            <person name="Pitluck S."/>
            <person name="Larimer F."/>
            <person name="Land M.L."/>
            <person name="Hauser L."/>
            <person name="Shelobolina E.S."/>
            <person name="Picardal F."/>
            <person name="Roden E."/>
            <person name="Emerson D."/>
        </authorList>
    </citation>
    <scope>NUCLEOTIDE SEQUENCE [LARGE SCALE GENOMIC DNA]</scope>
    <source>
        <strain evidence="5 6">2AN</strain>
    </source>
</reference>
<proteinExistence type="predicted"/>
<dbReference type="GO" id="GO:0008703">
    <property type="term" value="F:5-amino-6-(5-phosphoribosylamino)uracil reductase activity"/>
    <property type="evidence" value="ECO:0007669"/>
    <property type="project" value="InterPro"/>
</dbReference>
<comment type="caution">
    <text evidence="5">The sequence shown here is derived from an EMBL/GenBank/DDBJ whole genome shotgun (WGS) entry which is preliminary data.</text>
</comment>
<evidence type="ECO:0000256" key="3">
    <source>
        <dbReference type="ARBA" id="ARBA00023002"/>
    </source>
</evidence>
<dbReference type="PANTHER" id="PTHR38011:SF7">
    <property type="entry name" value="2,5-DIAMINO-6-RIBOSYLAMINO-4(3H)-PYRIMIDINONE 5'-PHOSPHATE REDUCTASE"/>
    <property type="match status" value="1"/>
</dbReference>
<evidence type="ECO:0000313" key="5">
    <source>
        <dbReference type="EMBL" id="EER61787.1"/>
    </source>
</evidence>
<keyword evidence="2" id="KW-0521">NADP</keyword>
<evidence type="ECO:0000256" key="1">
    <source>
        <dbReference type="ARBA" id="ARBA00005104"/>
    </source>
</evidence>
<evidence type="ECO:0000259" key="4">
    <source>
        <dbReference type="Pfam" id="PF01872"/>
    </source>
</evidence>
<keyword evidence="3" id="KW-0560">Oxidoreductase</keyword>
<evidence type="ECO:0000313" key="6">
    <source>
        <dbReference type="Proteomes" id="UP000003856"/>
    </source>
</evidence>
<name>C5T143_ACIDE</name>
<dbReference type="Gene3D" id="3.40.430.10">
    <property type="entry name" value="Dihydrofolate Reductase, subunit A"/>
    <property type="match status" value="1"/>
</dbReference>
<dbReference type="InterPro" id="IPR002734">
    <property type="entry name" value="RibDG_C"/>
</dbReference>